<feature type="domain" description="UvrD-like helicase C-terminal" evidence="1">
    <location>
        <begin position="128"/>
        <end position="178"/>
    </location>
</feature>
<dbReference type="SUPFAM" id="SSF52540">
    <property type="entry name" value="P-loop containing nucleoside triphosphate hydrolases"/>
    <property type="match status" value="1"/>
</dbReference>
<dbReference type="Gene3D" id="3.40.50.300">
    <property type="entry name" value="P-loop containing nucleotide triphosphate hydrolases"/>
    <property type="match status" value="1"/>
</dbReference>
<reference evidence="2" key="1">
    <citation type="submission" date="2009-08" db="EMBL/GenBank/DDBJ databases">
        <authorList>
            <consortium name="US DOE Joint Genome Institute"/>
            <person name="Lucas S."/>
            <person name="Copeland A."/>
            <person name="Lapidus A."/>
            <person name="Glavina del Rio T."/>
            <person name="Dalin E."/>
            <person name="Tice H."/>
            <person name="Bruce D."/>
            <person name="Barry K."/>
            <person name="Pitluck S."/>
            <person name="Lowry S."/>
            <person name="Larimer F."/>
            <person name="Land M."/>
            <person name="Hauser L."/>
            <person name="Kyrpides N."/>
            <person name="Ivanova N."/>
            <person name="McMahon K.D."/>
            <person name="Hugenholtz P."/>
        </authorList>
    </citation>
    <scope>NUCLEOTIDE SEQUENCE</scope>
    <source>
        <strain evidence="2">UW-1</strain>
    </source>
</reference>
<keyword evidence="2" id="KW-0067">ATP-binding</keyword>
<evidence type="ECO:0000259" key="1">
    <source>
        <dbReference type="Pfam" id="PF13538"/>
    </source>
</evidence>
<dbReference type="GO" id="GO:0000725">
    <property type="term" value="P:recombinational repair"/>
    <property type="evidence" value="ECO:0007669"/>
    <property type="project" value="TreeGrafter"/>
</dbReference>
<keyword evidence="2" id="KW-0547">Nucleotide-binding</keyword>
<reference evidence="2" key="2">
    <citation type="submission" date="2009-09" db="EMBL/GenBank/DDBJ databases">
        <title>Complete sequence of chromosome of Candidatus Accumulibacter phosphatis clade IIA str. UW-1.</title>
        <authorList>
            <consortium name="US DOE Joint Genome Institute"/>
            <person name="Martin H.G."/>
            <person name="Ivanova N."/>
            <person name="Kunin V."/>
            <person name="Warnecke F."/>
            <person name="Barry K."/>
            <person name="He S."/>
            <person name="Salamov A."/>
            <person name="Szeto E."/>
            <person name="Dalin E."/>
            <person name="Pangilinan J.L."/>
            <person name="Lapidus A."/>
            <person name="Lowry S."/>
            <person name="Kyrpides N.C."/>
            <person name="McMahon K.D."/>
            <person name="Hugenholtz P."/>
        </authorList>
    </citation>
    <scope>NUCLEOTIDE SEQUENCE [LARGE SCALE GENOMIC DNA]</scope>
    <source>
        <strain evidence="2">UW-1</strain>
    </source>
</reference>
<dbReference type="AlphaFoldDB" id="C7RKC4"/>
<evidence type="ECO:0000313" key="2">
    <source>
        <dbReference type="EMBL" id="ACV33715.1"/>
    </source>
</evidence>
<dbReference type="InterPro" id="IPR027785">
    <property type="entry name" value="UvrD-like_helicase_C"/>
</dbReference>
<name>C7RKC4_ACCRE</name>
<dbReference type="Gene3D" id="1.10.486.10">
    <property type="entry name" value="PCRA, domain 4"/>
    <property type="match status" value="1"/>
</dbReference>
<dbReference type="GO" id="GO:0005829">
    <property type="term" value="C:cytosol"/>
    <property type="evidence" value="ECO:0007669"/>
    <property type="project" value="TreeGrafter"/>
</dbReference>
<dbReference type="STRING" id="522306.CAP2UW1_0362"/>
<keyword evidence="2" id="KW-0347">Helicase</keyword>
<dbReference type="HOGENOM" id="CLU_830607_0_0_4"/>
<dbReference type="GO" id="GO:0005524">
    <property type="term" value="F:ATP binding"/>
    <property type="evidence" value="ECO:0007669"/>
    <property type="project" value="InterPro"/>
</dbReference>
<dbReference type="GO" id="GO:0043138">
    <property type="term" value="F:3'-5' DNA helicase activity"/>
    <property type="evidence" value="ECO:0007669"/>
    <property type="project" value="TreeGrafter"/>
</dbReference>
<dbReference type="InterPro" id="IPR000212">
    <property type="entry name" value="DNA_helicase_UvrD/REP"/>
</dbReference>
<dbReference type="InterPro" id="IPR027417">
    <property type="entry name" value="P-loop_NTPase"/>
</dbReference>
<dbReference type="Pfam" id="PF13538">
    <property type="entry name" value="UvrD_C_2"/>
    <property type="match status" value="1"/>
</dbReference>
<accession>C7RKC4</accession>
<dbReference type="PANTHER" id="PTHR11070:SF17">
    <property type="entry name" value="DNA HELICASE IV"/>
    <property type="match status" value="1"/>
</dbReference>
<gene>
    <name evidence="2" type="ordered locus">CAP2UW1_0362</name>
</gene>
<dbReference type="KEGG" id="app:CAP2UW1_0362"/>
<protein>
    <submittedName>
        <fullName evidence="2">ATP-dependent DNA helicase, UvrD/REP family</fullName>
    </submittedName>
</protein>
<proteinExistence type="predicted"/>
<organism evidence="2">
    <name type="scientific">Accumulibacter regalis</name>
    <dbReference type="NCBI Taxonomy" id="522306"/>
    <lineage>
        <taxon>Bacteria</taxon>
        <taxon>Pseudomonadati</taxon>
        <taxon>Pseudomonadota</taxon>
        <taxon>Betaproteobacteria</taxon>
        <taxon>Candidatus Accumulibacter</taxon>
    </lineage>
</organism>
<dbReference type="GO" id="GO:0003677">
    <property type="term" value="F:DNA binding"/>
    <property type="evidence" value="ECO:0007669"/>
    <property type="project" value="InterPro"/>
</dbReference>
<dbReference type="EMBL" id="CP001715">
    <property type="protein sequence ID" value="ACV33715.1"/>
    <property type="molecule type" value="Genomic_DNA"/>
</dbReference>
<keyword evidence="2" id="KW-0378">Hydrolase</keyword>
<dbReference type="eggNOG" id="COG0210">
    <property type="taxonomic scope" value="Bacteria"/>
</dbReference>
<dbReference type="PANTHER" id="PTHR11070">
    <property type="entry name" value="UVRD / RECB / PCRA DNA HELICASE FAMILY MEMBER"/>
    <property type="match status" value="1"/>
</dbReference>
<sequence>MSMIAPARKAPGNWRSLDPLRSYCELRGMPVQQADEDRSGFWTLRETQAMIGWLRTRDSALIDVPTIRQWLALQPEGRPDAHWWSYLREAVAEYALDAGDAELPLDHFLDWLAEWGREARRRQTGLLLLTAHRAKGLEFDHVAVLDGDWLRSGANEDADATRRLYYVAMTRARKTLALARFDRGQAWLDALPGGPSDSPAFLRRRATPLPTPPPELARRHRRLGWRQIDLDFAARHPPGHAIHRALAALTAGSRIALRQTSAGAWRLCDAQGVDVGALSQHFEPETHMHGIEARVAAIHVRRPRDVAEAYRSRISAQCESWEMVVPELVYAPGS</sequence>